<dbReference type="CDD" id="cd18595">
    <property type="entry name" value="ABC_6TM_MRP1_2_3_6_D1_like"/>
    <property type="match status" value="1"/>
</dbReference>
<feature type="transmembrane region" description="Helical" evidence="17">
    <location>
        <begin position="444"/>
        <end position="463"/>
    </location>
</feature>
<evidence type="ECO:0000256" key="7">
    <source>
        <dbReference type="ARBA" id="ARBA00022692"/>
    </source>
</evidence>
<evidence type="ECO:0000256" key="12">
    <source>
        <dbReference type="ARBA" id="ARBA00022989"/>
    </source>
</evidence>
<comment type="similarity">
    <text evidence="3">Belongs to the ABC transporter superfamily. ABCC family. Conjugate transporter (TC 3.A.1.208) subfamily.</text>
</comment>
<sequence>MNESETSWIDNKALDKFCGSTFWNQTLTWKSDDPQFTPCFEKTVLFWIPCLFLWTFVPADFYSQRRSLNKFIPWNWKNFLKLLINALICAVCLSDFINSAGGDVFTKVDIFMPLFKLVSFGLAFVTAYRNKVYGIPSSGPLFLFWLLCTLCGISQYRTEIQYALQEDGPENYYEYLSYMMYYPLTVAMLLLNFFGEGTPKIYPYGKVGNPSPEPLASFPSQKLITYFESFMYKGYRNPLETKDLWDLEPQNRASNMVLIFEEKFAKRLEKSKKAYEAKNQSQKATKKRSDTSILIPLWCCVWRLFTGGLFVRLITDIIQFANPKLLGLVINFIGSDEPLWKGFFYALIMFLVAACMTFTNTTQMNWFFKVGQQSRSILTAAIYRKSLRISNAARKDKTVGEIVNLMSADAQKFQEVVMFINFLWSAPISIIFALFFLYQEVGKAAFAGMAIMLLLIPINYFIVRKSRELQVKQMKLKDERVKVMNEVLNGIKVLKLYAWEKSFEQHITKIRSKEVATLRKATYLNAISQFIWNTTPFLVSCVTFSVFVIIDENNLLDPSKAFVTLALINLIRMPMGMLPGVITQVVQTWVSIRRINSFLNAEELQPYVTHQESNEPIIIENGTFTWGNDPILKNINLSVGKHSLTAVVGAVGSGKSSLISAILGEMDKISGSINTWGSVAYVPQQAWIQNATVQDNITFGEVFDKLKYQTIIEACALKPDFDMLANGDQTEIGEKGINLSGGQKQRISLARAVYADADVYLLDDPLSAVDSHVGKQIFNNLIGPNGLLKNKTRILVTHAITYLPQTNKIVVLTDGEITEIGQYEELLSKKGAFADFILQHITEQVEDPEELDEIEEQLANIPIAQELTRTISRQISRQRSRISESGSQGSQYELNGFSRTESRESLRSNKSFQRTGSLSQRRHSNARRGSVKAAEKVGKDFPMKTIQKKPEKGQLISEERTEKGNVKLDVYKYYLISIGKHFIGGTIFFCITFQVFNIASTMWLGEWSEDPNIIVDGHTNKKLQDMYMIVYAMLGVGLGLSVLFSTAIFAKGSMAAAKKLHNFMLANVLRLPMSFFDTTPSGRILSRFSGDIIGIDLRLPMALNVFFQNSFRVLATVAVICYATPPFIGVIIPLFALYIFIQRYYVATSRQLRRIDAVSRSPIYSHFGETLSGTHVIRAYGHVQRFSEHSEEQIDFNQKSIYPTNSASLWLTVRLETIANLIIFFATLFAILAKNLNPALVGLSISYSMNITNSLNFLVRMISEVETTIISVERIKEYGETKQEAPWEIPEKKPADIWPEVGLVQFKELAVKYRPELDLVLKGISFEINGGEKVGIVGRTGAGKSSLTLALFRIIEAVQGKIIIDGKDISEIGVYDLRSRLTIIPQDAVLFSGSLRMNLDPFDHYSDDDIWRSLEHAHLKQFVLELAGGLNHKVAEGGDNLSVGQRQLICLARALLRKSRILILDEATAAIDLETDDLIQKTIRSSFKDCTVLTIAHRLNTIIDSDRVLVLDKGKIAEFDSPETLLNNKNSIFFGMCKDAGLTH</sequence>
<feature type="transmembrane region" description="Helical" evidence="17">
    <location>
        <begin position="44"/>
        <end position="62"/>
    </location>
</feature>
<dbReference type="FunFam" id="1.20.1560.10:FF:000020">
    <property type="entry name" value="ABC metal ion transporter"/>
    <property type="match status" value="1"/>
</dbReference>
<dbReference type="InterPro" id="IPR003439">
    <property type="entry name" value="ABC_transporter-like_ATP-bd"/>
</dbReference>
<comment type="caution">
    <text evidence="20">The sequence shown here is derived from an EMBL/GenBank/DDBJ whole genome shotgun (WGS) entry which is preliminary data.</text>
</comment>
<keyword evidence="6" id="KW-0926">Vacuole</keyword>
<dbReference type="InterPro" id="IPR036640">
    <property type="entry name" value="ABC1_TM_sf"/>
</dbReference>
<evidence type="ECO:0000313" key="21">
    <source>
        <dbReference type="Proteomes" id="UP001566132"/>
    </source>
</evidence>
<dbReference type="InterPro" id="IPR056227">
    <property type="entry name" value="TMD0_ABC"/>
</dbReference>
<evidence type="ECO:0000256" key="17">
    <source>
        <dbReference type="SAM" id="Phobius"/>
    </source>
</evidence>
<feature type="transmembrane region" description="Helical" evidence="17">
    <location>
        <begin position="110"/>
        <end position="128"/>
    </location>
</feature>
<dbReference type="InterPro" id="IPR011527">
    <property type="entry name" value="ABC1_TM_dom"/>
</dbReference>
<evidence type="ECO:0000256" key="9">
    <source>
        <dbReference type="ARBA" id="ARBA00022741"/>
    </source>
</evidence>
<evidence type="ECO:0000256" key="10">
    <source>
        <dbReference type="ARBA" id="ARBA00022840"/>
    </source>
</evidence>
<keyword evidence="13 17" id="KW-0472">Membrane</keyword>
<keyword evidence="21" id="KW-1185">Reference proteome</keyword>
<feature type="transmembrane region" description="Helical" evidence="17">
    <location>
        <begin position="416"/>
        <end position="438"/>
    </location>
</feature>
<dbReference type="InterPro" id="IPR005292">
    <property type="entry name" value="MRP"/>
</dbReference>
<evidence type="ECO:0000256" key="1">
    <source>
        <dbReference type="ARBA" id="ARBA00004128"/>
    </source>
</evidence>
<keyword evidence="10" id="KW-0067">ATP-binding</keyword>
<dbReference type="CDD" id="cd18603">
    <property type="entry name" value="ABC_6TM_MRP1_2_3_6_D2_like"/>
    <property type="match status" value="1"/>
</dbReference>
<gene>
    <name evidence="20" type="ORF">ABEB36_009120</name>
</gene>
<organism evidence="20 21">
    <name type="scientific">Hypothenemus hampei</name>
    <name type="common">Coffee berry borer</name>
    <dbReference type="NCBI Taxonomy" id="57062"/>
    <lineage>
        <taxon>Eukaryota</taxon>
        <taxon>Metazoa</taxon>
        <taxon>Ecdysozoa</taxon>
        <taxon>Arthropoda</taxon>
        <taxon>Hexapoda</taxon>
        <taxon>Insecta</taxon>
        <taxon>Pterygota</taxon>
        <taxon>Neoptera</taxon>
        <taxon>Endopterygota</taxon>
        <taxon>Coleoptera</taxon>
        <taxon>Polyphaga</taxon>
        <taxon>Cucujiformia</taxon>
        <taxon>Curculionidae</taxon>
        <taxon>Scolytinae</taxon>
        <taxon>Hypothenemus</taxon>
    </lineage>
</organism>
<dbReference type="PROSITE" id="PS50893">
    <property type="entry name" value="ABC_TRANSPORTER_2"/>
    <property type="match status" value="2"/>
</dbReference>
<feature type="transmembrane region" description="Helical" evidence="17">
    <location>
        <begin position="293"/>
        <end position="314"/>
    </location>
</feature>
<reference evidence="20 21" key="1">
    <citation type="submission" date="2024-05" db="EMBL/GenBank/DDBJ databases">
        <title>Genetic variation in Jamaican populations of the coffee berry borer (Hypothenemus hampei).</title>
        <authorList>
            <person name="Errbii M."/>
            <person name="Myrie A."/>
        </authorList>
    </citation>
    <scope>NUCLEOTIDE SEQUENCE [LARGE SCALE GENOMIC DNA]</scope>
    <source>
        <strain evidence="20">JA-Hopewell-2020-01-JO</strain>
        <tissue evidence="20">Whole body</tissue>
    </source>
</reference>
<dbReference type="CDD" id="cd03250">
    <property type="entry name" value="ABCC_MRP_domain1"/>
    <property type="match status" value="1"/>
</dbReference>
<keyword evidence="9" id="KW-0547">Nucleotide-binding</keyword>
<feature type="compositionally biased region" description="Low complexity" evidence="16">
    <location>
        <begin position="878"/>
        <end position="891"/>
    </location>
</feature>
<feature type="compositionally biased region" description="Basic residues" evidence="16">
    <location>
        <begin position="920"/>
        <end position="930"/>
    </location>
</feature>
<evidence type="ECO:0000256" key="13">
    <source>
        <dbReference type="ARBA" id="ARBA00023136"/>
    </source>
</evidence>
<dbReference type="EC" id="7.6.2.3" evidence="14"/>
<keyword evidence="5" id="KW-1003">Cell membrane</keyword>
<feature type="transmembrane region" description="Helical" evidence="17">
    <location>
        <begin position="342"/>
        <end position="359"/>
    </location>
</feature>
<evidence type="ECO:0000256" key="11">
    <source>
        <dbReference type="ARBA" id="ARBA00022967"/>
    </source>
</evidence>
<evidence type="ECO:0000256" key="2">
    <source>
        <dbReference type="ARBA" id="ARBA00004651"/>
    </source>
</evidence>
<dbReference type="Gene3D" id="3.40.50.300">
    <property type="entry name" value="P-loop containing nucleotide triphosphate hydrolases"/>
    <property type="match status" value="2"/>
</dbReference>
<feature type="transmembrane region" description="Helical" evidence="17">
    <location>
        <begin position="82"/>
        <end position="98"/>
    </location>
</feature>
<feature type="transmembrane region" description="Helical" evidence="17">
    <location>
        <begin position="982"/>
        <end position="1004"/>
    </location>
</feature>
<evidence type="ECO:0000259" key="19">
    <source>
        <dbReference type="PROSITE" id="PS50929"/>
    </source>
</evidence>
<protein>
    <recommendedName>
        <fullName evidence="14">ABC-type glutathione-S-conjugate transporter</fullName>
        <ecNumber evidence="14">7.6.2.3</ecNumber>
    </recommendedName>
</protein>
<dbReference type="GO" id="GO:0005774">
    <property type="term" value="C:vacuolar membrane"/>
    <property type="evidence" value="ECO:0007669"/>
    <property type="project" value="UniProtKB-SubCell"/>
</dbReference>
<evidence type="ECO:0000313" key="20">
    <source>
        <dbReference type="EMBL" id="KAL1498302.1"/>
    </source>
</evidence>
<dbReference type="NCBIfam" id="TIGR00957">
    <property type="entry name" value="MRP_assoc_pro"/>
    <property type="match status" value="1"/>
</dbReference>
<feature type="domain" description="ABC transporter" evidence="18">
    <location>
        <begin position="1304"/>
        <end position="1538"/>
    </location>
</feature>
<dbReference type="FunFam" id="3.40.50.300:FF:000293">
    <property type="entry name" value="ATP binding cassette subfamily C member 1"/>
    <property type="match status" value="1"/>
</dbReference>
<dbReference type="Pfam" id="PF24357">
    <property type="entry name" value="TMD0_ABC"/>
    <property type="match status" value="1"/>
</dbReference>
<dbReference type="GO" id="GO:0005886">
    <property type="term" value="C:plasma membrane"/>
    <property type="evidence" value="ECO:0007669"/>
    <property type="project" value="UniProtKB-SubCell"/>
</dbReference>
<dbReference type="PROSITE" id="PS00211">
    <property type="entry name" value="ABC_TRANSPORTER_1"/>
    <property type="match status" value="2"/>
</dbReference>
<dbReference type="FunFam" id="3.40.50.300:FF:000074">
    <property type="entry name" value="Multidrug resistance-associated protein 5 isoform 1"/>
    <property type="match status" value="1"/>
</dbReference>
<evidence type="ECO:0000256" key="15">
    <source>
        <dbReference type="ARBA" id="ARBA00047523"/>
    </source>
</evidence>
<dbReference type="PANTHER" id="PTHR24223">
    <property type="entry name" value="ATP-BINDING CASSETTE SUB-FAMILY C"/>
    <property type="match status" value="1"/>
</dbReference>
<dbReference type="GO" id="GO:0000323">
    <property type="term" value="C:lytic vacuole"/>
    <property type="evidence" value="ECO:0007669"/>
    <property type="project" value="UniProtKB-ARBA"/>
</dbReference>
<feature type="transmembrane region" description="Helical" evidence="17">
    <location>
        <begin position="530"/>
        <end position="550"/>
    </location>
</feature>
<dbReference type="Pfam" id="PF00005">
    <property type="entry name" value="ABC_tran"/>
    <property type="match status" value="2"/>
</dbReference>
<feature type="transmembrane region" description="Helical" evidence="17">
    <location>
        <begin position="562"/>
        <end position="586"/>
    </location>
</feature>
<accession>A0ABD1EP68</accession>
<evidence type="ECO:0000256" key="3">
    <source>
        <dbReference type="ARBA" id="ARBA00009726"/>
    </source>
</evidence>
<dbReference type="Gene3D" id="1.20.1560.10">
    <property type="entry name" value="ABC transporter type 1, transmembrane domain"/>
    <property type="match status" value="2"/>
</dbReference>
<keyword evidence="4" id="KW-0813">Transport</keyword>
<dbReference type="PROSITE" id="PS50929">
    <property type="entry name" value="ABC_TM1F"/>
    <property type="match status" value="2"/>
</dbReference>
<feature type="compositionally biased region" description="Polar residues" evidence="16">
    <location>
        <begin position="908"/>
        <end position="919"/>
    </location>
</feature>
<dbReference type="InterPro" id="IPR027417">
    <property type="entry name" value="P-loop_NTPase"/>
</dbReference>
<dbReference type="SUPFAM" id="SSF90123">
    <property type="entry name" value="ABC transporter transmembrane region"/>
    <property type="match status" value="2"/>
</dbReference>
<proteinExistence type="inferred from homology"/>
<dbReference type="GO" id="GO:0005524">
    <property type="term" value="F:ATP binding"/>
    <property type="evidence" value="ECO:0007669"/>
    <property type="project" value="UniProtKB-KW"/>
</dbReference>
<feature type="region of interest" description="Disordered" evidence="16">
    <location>
        <begin position="878"/>
        <end position="935"/>
    </location>
</feature>
<keyword evidence="11" id="KW-1278">Translocase</keyword>
<feature type="domain" description="ABC transmembrane type-1" evidence="19">
    <location>
        <begin position="307"/>
        <end position="587"/>
    </location>
</feature>
<dbReference type="SUPFAM" id="SSF52540">
    <property type="entry name" value="P-loop containing nucleoside triphosphate hydrolases"/>
    <property type="match status" value="2"/>
</dbReference>
<dbReference type="CDD" id="cd03244">
    <property type="entry name" value="ABCC_MRP_domain2"/>
    <property type="match status" value="1"/>
</dbReference>
<feature type="transmembrane region" description="Helical" evidence="17">
    <location>
        <begin position="1028"/>
        <end position="1050"/>
    </location>
</feature>
<comment type="catalytic activity">
    <reaction evidence="15">
        <text>leukotriene C4(in) + ATP + H2O = leukotriene C4(out) + ADP + phosphate + H(+)</text>
        <dbReference type="Rhea" id="RHEA:38963"/>
        <dbReference type="ChEBI" id="CHEBI:15377"/>
        <dbReference type="ChEBI" id="CHEBI:15378"/>
        <dbReference type="ChEBI" id="CHEBI:30616"/>
        <dbReference type="ChEBI" id="CHEBI:43474"/>
        <dbReference type="ChEBI" id="CHEBI:57973"/>
        <dbReference type="ChEBI" id="CHEBI:456216"/>
    </reaction>
    <physiologicalReaction direction="left-to-right" evidence="15">
        <dbReference type="Rhea" id="RHEA:38964"/>
    </physiologicalReaction>
</comment>
<dbReference type="SMART" id="SM00382">
    <property type="entry name" value="AAA"/>
    <property type="match status" value="2"/>
</dbReference>
<dbReference type="Pfam" id="PF00664">
    <property type="entry name" value="ABC_membrane"/>
    <property type="match status" value="2"/>
</dbReference>
<feature type="transmembrane region" description="Helical" evidence="17">
    <location>
        <begin position="140"/>
        <end position="156"/>
    </location>
</feature>
<dbReference type="PANTHER" id="PTHR24223:SF443">
    <property type="entry name" value="MULTIDRUG-RESISTANCE LIKE PROTEIN 1, ISOFORM I"/>
    <property type="match status" value="1"/>
</dbReference>
<evidence type="ECO:0000256" key="14">
    <source>
        <dbReference type="ARBA" id="ARBA00024220"/>
    </source>
</evidence>
<dbReference type="InterPro" id="IPR003593">
    <property type="entry name" value="AAA+_ATPase"/>
</dbReference>
<feature type="domain" description="ABC transporter" evidence="18">
    <location>
        <begin position="617"/>
        <end position="839"/>
    </location>
</feature>
<feature type="transmembrane region" description="Helical" evidence="17">
    <location>
        <begin position="1113"/>
        <end position="1141"/>
    </location>
</feature>
<dbReference type="FunFam" id="1.20.1560.10:FF:000001">
    <property type="entry name" value="ATP-binding cassette subfamily C member 1"/>
    <property type="match status" value="1"/>
</dbReference>
<keyword evidence="7 17" id="KW-0812">Transmembrane</keyword>
<dbReference type="GO" id="GO:0015431">
    <property type="term" value="F:ABC-type glutathione S-conjugate transporter activity"/>
    <property type="evidence" value="ECO:0007669"/>
    <property type="project" value="UniProtKB-EC"/>
</dbReference>
<dbReference type="Proteomes" id="UP001566132">
    <property type="component" value="Unassembled WGS sequence"/>
</dbReference>
<comment type="subcellular location">
    <subcellularLocation>
        <location evidence="2">Cell membrane</location>
        <topology evidence="2">Multi-pass membrane protein</topology>
    </subcellularLocation>
    <subcellularLocation>
        <location evidence="1">Vacuole membrane</location>
        <topology evidence="1">Multi-pass membrane protein</topology>
    </subcellularLocation>
</comment>
<evidence type="ECO:0000256" key="5">
    <source>
        <dbReference type="ARBA" id="ARBA00022475"/>
    </source>
</evidence>
<dbReference type="InterPro" id="IPR017871">
    <property type="entry name" value="ABC_transporter-like_CS"/>
</dbReference>
<evidence type="ECO:0000259" key="18">
    <source>
        <dbReference type="PROSITE" id="PS50893"/>
    </source>
</evidence>
<dbReference type="InterPro" id="IPR050173">
    <property type="entry name" value="ABC_transporter_C-like"/>
</dbReference>
<feature type="transmembrane region" description="Helical" evidence="17">
    <location>
        <begin position="176"/>
        <end position="194"/>
    </location>
</feature>
<keyword evidence="8" id="KW-0677">Repeat</keyword>
<evidence type="ECO:0000256" key="8">
    <source>
        <dbReference type="ARBA" id="ARBA00022737"/>
    </source>
</evidence>
<evidence type="ECO:0000256" key="4">
    <source>
        <dbReference type="ARBA" id="ARBA00022448"/>
    </source>
</evidence>
<feature type="domain" description="ABC transmembrane type-1" evidence="19">
    <location>
        <begin position="987"/>
        <end position="1267"/>
    </location>
</feature>
<name>A0ABD1EP68_HYPHA</name>
<evidence type="ECO:0000256" key="16">
    <source>
        <dbReference type="SAM" id="MobiDB-lite"/>
    </source>
</evidence>
<dbReference type="EMBL" id="JBDJPC010000006">
    <property type="protein sequence ID" value="KAL1498302.1"/>
    <property type="molecule type" value="Genomic_DNA"/>
</dbReference>
<evidence type="ECO:0000256" key="6">
    <source>
        <dbReference type="ARBA" id="ARBA00022554"/>
    </source>
</evidence>
<keyword evidence="12 17" id="KW-1133">Transmembrane helix</keyword>